<keyword evidence="4 5" id="KW-0472">Membrane</keyword>
<dbReference type="GO" id="GO:0016020">
    <property type="term" value="C:membrane"/>
    <property type="evidence" value="ECO:0007669"/>
    <property type="project" value="UniProtKB-SubCell"/>
</dbReference>
<dbReference type="GO" id="GO:0015267">
    <property type="term" value="F:channel activity"/>
    <property type="evidence" value="ECO:0007669"/>
    <property type="project" value="InterPro"/>
</dbReference>
<evidence type="ECO:0000256" key="2">
    <source>
        <dbReference type="ARBA" id="ARBA00022692"/>
    </source>
</evidence>
<dbReference type="InterPro" id="IPR023271">
    <property type="entry name" value="Aquaporin-like"/>
</dbReference>
<protein>
    <submittedName>
        <fullName evidence="7">Aquaporin</fullName>
    </submittedName>
</protein>
<reference evidence="7" key="1">
    <citation type="submission" date="2017-02" db="UniProtKB">
        <authorList>
            <consortium name="WormBaseParasite"/>
        </authorList>
    </citation>
    <scope>IDENTIFICATION</scope>
</reference>
<keyword evidence="6" id="KW-1185">Reference proteome</keyword>
<dbReference type="Pfam" id="PF00230">
    <property type="entry name" value="MIP"/>
    <property type="match status" value="1"/>
</dbReference>
<evidence type="ECO:0000256" key="1">
    <source>
        <dbReference type="ARBA" id="ARBA00004141"/>
    </source>
</evidence>
<accession>A0A0N5BCM2</accession>
<evidence type="ECO:0000256" key="3">
    <source>
        <dbReference type="ARBA" id="ARBA00022989"/>
    </source>
</evidence>
<organism evidence="6 7">
    <name type="scientific">Strongyloides papillosus</name>
    <name type="common">Intestinal threadworm</name>
    <dbReference type="NCBI Taxonomy" id="174720"/>
    <lineage>
        <taxon>Eukaryota</taxon>
        <taxon>Metazoa</taxon>
        <taxon>Ecdysozoa</taxon>
        <taxon>Nematoda</taxon>
        <taxon>Chromadorea</taxon>
        <taxon>Rhabditida</taxon>
        <taxon>Tylenchina</taxon>
        <taxon>Panagrolaimomorpha</taxon>
        <taxon>Strongyloidoidea</taxon>
        <taxon>Strongyloididae</taxon>
        <taxon>Strongyloides</taxon>
    </lineage>
</organism>
<name>A0A0N5BCM2_STREA</name>
<evidence type="ECO:0000256" key="4">
    <source>
        <dbReference type="ARBA" id="ARBA00023136"/>
    </source>
</evidence>
<keyword evidence="3 5" id="KW-1133">Transmembrane helix</keyword>
<dbReference type="SUPFAM" id="SSF81338">
    <property type="entry name" value="Aquaporin-like"/>
    <property type="match status" value="1"/>
</dbReference>
<dbReference type="InterPro" id="IPR000425">
    <property type="entry name" value="MIP"/>
</dbReference>
<feature type="transmembrane region" description="Helical" evidence="5">
    <location>
        <begin position="46"/>
        <end position="65"/>
    </location>
</feature>
<feature type="transmembrane region" description="Helical" evidence="5">
    <location>
        <begin position="143"/>
        <end position="160"/>
    </location>
</feature>
<keyword evidence="2 5" id="KW-0812">Transmembrane</keyword>
<sequence>MDGSRKLALNVYFIREPLTQFIGSLILSFFNFIVLSISSKHSNMELYPFMYGVLMFILIKCFPFKDNCCFNPNITIALIITLKKKLPISLFILFMQFFGNFIGIAFAYFLSETNSTTNNKSIGKEYNEFFSLYVINEKTPRSILLWIEGISIFILVLTSLTSERGKATYVALSQVKY</sequence>
<dbReference type="WBParaSite" id="SPAL_0000376700.1">
    <property type="protein sequence ID" value="SPAL_0000376700.1"/>
    <property type="gene ID" value="SPAL_0000376700"/>
</dbReference>
<dbReference type="Proteomes" id="UP000046392">
    <property type="component" value="Unplaced"/>
</dbReference>
<evidence type="ECO:0000313" key="6">
    <source>
        <dbReference type="Proteomes" id="UP000046392"/>
    </source>
</evidence>
<feature type="transmembrane region" description="Helical" evidence="5">
    <location>
        <begin position="21"/>
        <end position="40"/>
    </location>
</feature>
<comment type="subcellular location">
    <subcellularLocation>
        <location evidence="1">Membrane</location>
        <topology evidence="1">Multi-pass membrane protein</topology>
    </subcellularLocation>
</comment>
<evidence type="ECO:0000313" key="7">
    <source>
        <dbReference type="WBParaSite" id="SPAL_0000376700.1"/>
    </source>
</evidence>
<evidence type="ECO:0000256" key="5">
    <source>
        <dbReference type="SAM" id="Phobius"/>
    </source>
</evidence>
<proteinExistence type="predicted"/>
<feature type="transmembrane region" description="Helical" evidence="5">
    <location>
        <begin position="86"/>
        <end position="110"/>
    </location>
</feature>
<dbReference type="Gene3D" id="1.20.1080.10">
    <property type="entry name" value="Glycerol uptake facilitator protein"/>
    <property type="match status" value="1"/>
</dbReference>
<dbReference type="STRING" id="174720.A0A0N5BCM2"/>
<dbReference type="AlphaFoldDB" id="A0A0N5BCM2"/>